<dbReference type="PANTHER" id="PTHR30055">
    <property type="entry name" value="HTH-TYPE TRANSCRIPTIONAL REGULATOR RUTR"/>
    <property type="match status" value="1"/>
</dbReference>
<evidence type="ECO:0000256" key="1">
    <source>
        <dbReference type="ARBA" id="ARBA00023015"/>
    </source>
</evidence>
<dbReference type="Gene3D" id="1.10.357.10">
    <property type="entry name" value="Tetracycline Repressor, domain 2"/>
    <property type="match status" value="1"/>
</dbReference>
<evidence type="ECO:0000259" key="5">
    <source>
        <dbReference type="PROSITE" id="PS50977"/>
    </source>
</evidence>
<evidence type="ECO:0000256" key="4">
    <source>
        <dbReference type="PROSITE-ProRule" id="PRU00335"/>
    </source>
</evidence>
<dbReference type="RefSeq" id="WP_189545628.1">
    <property type="nucleotide sequence ID" value="NZ_BMTF01000016.1"/>
</dbReference>
<name>A0ABQ2W587_9ACTN</name>
<dbReference type="InterPro" id="IPR004111">
    <property type="entry name" value="Repressor_TetR_C"/>
</dbReference>
<keyword evidence="3" id="KW-0804">Transcription</keyword>
<dbReference type="SUPFAM" id="SSF48498">
    <property type="entry name" value="Tetracyclin repressor-like, C-terminal domain"/>
    <property type="match status" value="1"/>
</dbReference>
<dbReference type="PANTHER" id="PTHR30055:SF151">
    <property type="entry name" value="TRANSCRIPTIONAL REGULATORY PROTEIN"/>
    <property type="match status" value="1"/>
</dbReference>
<dbReference type="Proteomes" id="UP000660675">
    <property type="component" value="Unassembled WGS sequence"/>
</dbReference>
<dbReference type="InterPro" id="IPR036271">
    <property type="entry name" value="Tet_transcr_reg_TetR-rel_C_sf"/>
</dbReference>
<dbReference type="SUPFAM" id="SSF46689">
    <property type="entry name" value="Homeodomain-like"/>
    <property type="match status" value="1"/>
</dbReference>
<evidence type="ECO:0000313" key="7">
    <source>
        <dbReference type="Proteomes" id="UP000660675"/>
    </source>
</evidence>
<dbReference type="EMBL" id="BMTF01000016">
    <property type="protein sequence ID" value="GGV90181.1"/>
    <property type="molecule type" value="Genomic_DNA"/>
</dbReference>
<dbReference type="Pfam" id="PF00440">
    <property type="entry name" value="TetR_N"/>
    <property type="match status" value="1"/>
</dbReference>
<accession>A0ABQ2W587</accession>
<gene>
    <name evidence="6" type="ORF">GCM10015535_45680</name>
</gene>
<keyword evidence="7" id="KW-1185">Reference proteome</keyword>
<evidence type="ECO:0000313" key="6">
    <source>
        <dbReference type="EMBL" id="GGV90181.1"/>
    </source>
</evidence>
<reference evidence="7" key="1">
    <citation type="journal article" date="2019" name="Int. J. Syst. Evol. Microbiol.">
        <title>The Global Catalogue of Microorganisms (GCM) 10K type strain sequencing project: providing services to taxonomists for standard genome sequencing and annotation.</title>
        <authorList>
            <consortium name="The Broad Institute Genomics Platform"/>
            <consortium name="The Broad Institute Genome Sequencing Center for Infectious Disease"/>
            <person name="Wu L."/>
            <person name="Ma J."/>
        </authorList>
    </citation>
    <scope>NUCLEOTIDE SEQUENCE [LARGE SCALE GENOMIC DNA]</scope>
    <source>
        <strain evidence="7">JCM 4376</strain>
    </source>
</reference>
<dbReference type="InterPro" id="IPR001647">
    <property type="entry name" value="HTH_TetR"/>
</dbReference>
<comment type="caution">
    <text evidence="6">The sequence shown here is derived from an EMBL/GenBank/DDBJ whole genome shotgun (WGS) entry which is preliminary data.</text>
</comment>
<dbReference type="Pfam" id="PF02909">
    <property type="entry name" value="TetR_C_1"/>
    <property type="match status" value="1"/>
</dbReference>
<dbReference type="Gene3D" id="1.10.10.60">
    <property type="entry name" value="Homeodomain-like"/>
    <property type="match status" value="1"/>
</dbReference>
<feature type="domain" description="HTH tetR-type" evidence="5">
    <location>
        <begin position="34"/>
        <end position="94"/>
    </location>
</feature>
<feature type="DNA-binding region" description="H-T-H motif" evidence="4">
    <location>
        <begin position="57"/>
        <end position="76"/>
    </location>
</feature>
<protein>
    <submittedName>
        <fullName evidence="6">TetR family transcriptional regulator</fullName>
    </submittedName>
</protein>
<sequence length="259" mass="27717">MTEEKGLSGGTGLPASIEAAWGLRARPVKGPKPGLSLARIVDAAVAVAASEGLGGVSMGRVAKELGASTMSLYRYVSAKGELYVLMQEAAMGPPPPLPAPESGAGWREALTQWAWAQRRVFHRNLWMLRIPVPDLPASPNSLAWWEQGLRALEGAGLDAGEEVSVILLVNGFVRNEALLTGDLAAAVEARGIPAQEVRDGYTRTLNRLVDPVRHPALSRLVESRALATPREPEDEFGFGMERVLDGIEALVEARARSRA</sequence>
<dbReference type="PROSITE" id="PS50977">
    <property type="entry name" value="HTH_TETR_2"/>
    <property type="match status" value="1"/>
</dbReference>
<organism evidence="6 7">
    <name type="scientific">Streptomyces gelaticus</name>
    <dbReference type="NCBI Taxonomy" id="285446"/>
    <lineage>
        <taxon>Bacteria</taxon>
        <taxon>Bacillati</taxon>
        <taxon>Actinomycetota</taxon>
        <taxon>Actinomycetes</taxon>
        <taxon>Kitasatosporales</taxon>
        <taxon>Streptomycetaceae</taxon>
        <taxon>Streptomyces</taxon>
    </lineage>
</organism>
<keyword evidence="2 4" id="KW-0238">DNA-binding</keyword>
<proteinExistence type="predicted"/>
<evidence type="ECO:0000256" key="3">
    <source>
        <dbReference type="ARBA" id="ARBA00023163"/>
    </source>
</evidence>
<dbReference type="InterPro" id="IPR009057">
    <property type="entry name" value="Homeodomain-like_sf"/>
</dbReference>
<keyword evidence="1" id="KW-0805">Transcription regulation</keyword>
<dbReference type="InterPro" id="IPR050109">
    <property type="entry name" value="HTH-type_TetR-like_transc_reg"/>
</dbReference>
<evidence type="ECO:0000256" key="2">
    <source>
        <dbReference type="ARBA" id="ARBA00023125"/>
    </source>
</evidence>